<dbReference type="Gene3D" id="2.120.10.80">
    <property type="entry name" value="Kelch-type beta propeller"/>
    <property type="match status" value="1"/>
</dbReference>
<keyword evidence="1" id="KW-0880">Kelch repeat</keyword>
<dbReference type="PANTHER" id="PTHR46093:SF18">
    <property type="entry name" value="FIBRONECTIN TYPE-III DOMAIN-CONTAINING PROTEIN"/>
    <property type="match status" value="1"/>
</dbReference>
<keyword evidence="4" id="KW-0812">Transmembrane</keyword>
<feature type="compositionally biased region" description="Low complexity" evidence="3">
    <location>
        <begin position="221"/>
        <end position="233"/>
    </location>
</feature>
<proteinExistence type="predicted"/>
<evidence type="ECO:0000256" key="4">
    <source>
        <dbReference type="SAM" id="Phobius"/>
    </source>
</evidence>
<protein>
    <submittedName>
        <fullName evidence="5">9568_t:CDS:1</fullName>
    </submittedName>
</protein>
<reference evidence="5" key="1">
    <citation type="submission" date="2022-08" db="EMBL/GenBank/DDBJ databases">
        <authorList>
            <person name="Kallberg Y."/>
            <person name="Tangrot J."/>
            <person name="Rosling A."/>
        </authorList>
    </citation>
    <scope>NUCLEOTIDE SEQUENCE</scope>
    <source>
        <strain evidence="5">Wild A</strain>
    </source>
</reference>
<feature type="transmembrane region" description="Helical" evidence="4">
    <location>
        <begin position="242"/>
        <end position="267"/>
    </location>
</feature>
<keyword evidence="6" id="KW-1185">Reference proteome</keyword>
<dbReference type="EMBL" id="CAMKVN010001346">
    <property type="protein sequence ID" value="CAI2175321.1"/>
    <property type="molecule type" value="Genomic_DNA"/>
</dbReference>
<dbReference type="InterPro" id="IPR015915">
    <property type="entry name" value="Kelch-typ_b-propeller"/>
</dbReference>
<dbReference type="Pfam" id="PF24681">
    <property type="entry name" value="Kelch_KLHDC2_KLHL20_DRC7"/>
    <property type="match status" value="1"/>
</dbReference>
<evidence type="ECO:0000256" key="1">
    <source>
        <dbReference type="ARBA" id="ARBA00022441"/>
    </source>
</evidence>
<accession>A0A9W4SMY8</accession>
<evidence type="ECO:0000256" key="3">
    <source>
        <dbReference type="SAM" id="MobiDB-lite"/>
    </source>
</evidence>
<evidence type="ECO:0000313" key="5">
    <source>
        <dbReference type="EMBL" id="CAI2175321.1"/>
    </source>
</evidence>
<dbReference type="SUPFAM" id="SSF117281">
    <property type="entry name" value="Kelch motif"/>
    <property type="match status" value="1"/>
</dbReference>
<keyword evidence="2" id="KW-0677">Repeat</keyword>
<feature type="region of interest" description="Disordered" evidence="3">
    <location>
        <begin position="213"/>
        <end position="233"/>
    </location>
</feature>
<gene>
    <name evidence="5" type="ORF">FWILDA_LOCUS7034</name>
</gene>
<organism evidence="5 6">
    <name type="scientific">Funneliformis geosporum</name>
    <dbReference type="NCBI Taxonomy" id="1117311"/>
    <lineage>
        <taxon>Eukaryota</taxon>
        <taxon>Fungi</taxon>
        <taxon>Fungi incertae sedis</taxon>
        <taxon>Mucoromycota</taxon>
        <taxon>Glomeromycotina</taxon>
        <taxon>Glomeromycetes</taxon>
        <taxon>Glomerales</taxon>
        <taxon>Glomeraceae</taxon>
        <taxon>Funneliformis</taxon>
    </lineage>
</organism>
<evidence type="ECO:0000256" key="2">
    <source>
        <dbReference type="ARBA" id="ARBA00022737"/>
    </source>
</evidence>
<dbReference type="OrthoDB" id="432528at2759"/>
<dbReference type="AlphaFoldDB" id="A0A9W4SMY8"/>
<dbReference type="Proteomes" id="UP001153678">
    <property type="component" value="Unassembled WGS sequence"/>
</dbReference>
<keyword evidence="4" id="KW-1133">Transmembrane helix</keyword>
<evidence type="ECO:0000313" key="6">
    <source>
        <dbReference type="Proteomes" id="UP001153678"/>
    </source>
</evidence>
<sequence length="330" mass="36620">MSSDIRTPIYQEKIGISIKEVYSFTPIARDAFSSVLVGNALYFFGGQPYTISNETFYLDVSQSFNSENPPWIETPSAAIPFGSIFATVSSTIVNNNPSIYLFGGFMFDPVSLIDSFISFVYTFDPQTFKWDIPQTKGQIPTRRRDIEAVNDSSGKIYIFGGSNDFARPFTYFNDMIIFDTNILTWSYGTTFNAPKSLFAYTATLLSNGVIPKPNPTKSQIPSNSPNSYNSPNSSKDLTTTKIVISVISSIVGTTFLIGIGMLLYRLYKKGKEKQTLRISGNLGSEYNVDNHHEREVGDEYPIVGKQPICKAEIKDGCNTKGEMGNAGYSR</sequence>
<comment type="caution">
    <text evidence="5">The sequence shown here is derived from an EMBL/GenBank/DDBJ whole genome shotgun (WGS) entry which is preliminary data.</text>
</comment>
<dbReference type="PANTHER" id="PTHR46093">
    <property type="entry name" value="ACYL-COA-BINDING DOMAIN-CONTAINING PROTEIN 5"/>
    <property type="match status" value="1"/>
</dbReference>
<keyword evidence="4" id="KW-0472">Membrane</keyword>
<name>A0A9W4SMY8_9GLOM</name>